<evidence type="ECO:0000259" key="12">
    <source>
        <dbReference type="SMART" id="SM00481"/>
    </source>
</evidence>
<dbReference type="Pfam" id="PF14579">
    <property type="entry name" value="HHH_6"/>
    <property type="match status" value="1"/>
</dbReference>
<comment type="subunit">
    <text evidence="10">DNA polymerase III contains a core (composed of alpha, epsilon and theta chains) that associates with a tau subunit. This core dimerizes to form the POLIII' complex. PolIII' associates with the gamma complex (composed of gamma, delta, delta', psi and chi chains) and with the beta chain to form the complete DNA polymerase III complex.</text>
</comment>
<comment type="catalytic activity">
    <reaction evidence="11">
        <text>DNA(n) + a 2'-deoxyribonucleoside 5'-triphosphate = DNA(n+1) + diphosphate</text>
        <dbReference type="Rhea" id="RHEA:22508"/>
        <dbReference type="Rhea" id="RHEA-COMP:17339"/>
        <dbReference type="Rhea" id="RHEA-COMP:17340"/>
        <dbReference type="ChEBI" id="CHEBI:33019"/>
        <dbReference type="ChEBI" id="CHEBI:61560"/>
        <dbReference type="ChEBI" id="CHEBI:173112"/>
        <dbReference type="EC" id="2.7.7.7"/>
    </reaction>
</comment>
<evidence type="ECO:0000256" key="9">
    <source>
        <dbReference type="ARBA" id="ARBA00025611"/>
    </source>
</evidence>
<dbReference type="SMART" id="SM00481">
    <property type="entry name" value="POLIIIAc"/>
    <property type="match status" value="1"/>
</dbReference>
<dbReference type="GO" id="GO:0003887">
    <property type="term" value="F:DNA-directed DNA polymerase activity"/>
    <property type="evidence" value="ECO:0007669"/>
    <property type="project" value="UniProtKB-KW"/>
</dbReference>
<dbReference type="Pfam" id="PF17657">
    <property type="entry name" value="DNA_pol3_finger"/>
    <property type="match status" value="1"/>
</dbReference>
<dbReference type="PANTHER" id="PTHR32294:SF0">
    <property type="entry name" value="DNA POLYMERASE III SUBUNIT ALPHA"/>
    <property type="match status" value="1"/>
</dbReference>
<dbReference type="OrthoDB" id="9803237at2"/>
<keyword evidence="7" id="KW-0235">DNA replication</keyword>
<sequence length="1100" mass="124821">MFSPLQVISSNSLLKSTLRIEDYVKQAKELGYKNIALSDINVMYGVLDFYHACQKYDIKPIIGLTLEFEENAQLMVFAKNNTGYHNLLKLSSLKMTHQNIPLDFSEFLELSSSYWHDLVIVSPAQSSLFTKYYEQAPELLGALKKIGDPNSVYLGVDPLVAKQETLTSNVLAKQTNTPLIAASAVHYLQQNEYFEVSVLRAIGNSEKLDFETAVKNMSGIHYLREPKQYLVEYERAGLKTAYETNQQVCAQFELTLDFPKTKLPHFKTPNGLSAKEYLAKLCREGLRMRIQTDQIVDYTPYIARLKEELDIIHQMGFDDYFLIVWDVTNFAHENQIRIGPGRGSAAGSLVSYVLKITDVDPLKYGLLFERFLNPRRAQMPDIDLDIPDTKRDQVIKYVHQKYGHEHMAQIITFGTLGARQAIRDVGRVLGLTSFELDQWAKALPHKYKLTLTEAYAESQKVKNLVADSQRNELLFKTALKLEGLPRHYSTHAAGVILSDQVLSDLVPVQLGSDQILLSQFAKNQVEEAGLLKIDFLGLRNLSILDNALKFVKKGYGTQLDLKKISLNDPLTLKLFQAAKTNGIFQFESFGIKNVLRELHPTSFEDIAAVNALYRPGPMNNIEKFIVRKHGKEAITYPVAELATVLKNTYGIIVYQEQVMQVATVMGGFSLGQADLLRRAISKKDHQKIAEMQNLFVAGALSKGYAKEQALRVYEYMKKFGDYGFNRSHAVAYSKMAFELAYIKVHYPGAFFAALINSVTGNDTKIREYLAEAKQFNLKIKGPDINASQAYFTLKDGNLVFGLNSIKTLRGDLIKEILTERYQNGKFKSLTDFIQRLNKKFLKEEQLIALIYAGTFDALEPDRSQLLAQLPQIMNNVSLSGENQTLFEMLAPKEVKAPEITQDELLAKEFYYLGTYVSGHPIEKYQWLAKLKQTKLVSELVPNTSTKTLVYVKNVRVIRTKKGEQMAFVQVADQSAELELVVFPNVYQQCSTLLEKGNILLVSGKVELRNNTKNLLVADLRLATDFSKKCYYLRLVDELEQFKPALNQILRQHHGNVPVILIEENENRKIILKENLWLKDDDQTIEALSKLLGSKNVILKQ</sequence>
<dbReference type="Gene3D" id="3.20.20.140">
    <property type="entry name" value="Metal-dependent hydrolases"/>
    <property type="match status" value="1"/>
</dbReference>
<dbReference type="GO" id="GO:0003676">
    <property type="term" value="F:nucleic acid binding"/>
    <property type="evidence" value="ECO:0007669"/>
    <property type="project" value="InterPro"/>
</dbReference>
<feature type="domain" description="Polymerase/histidinol phosphatase N-terminal" evidence="12">
    <location>
        <begin position="3"/>
        <end position="70"/>
    </location>
</feature>
<dbReference type="PATRIC" id="fig|1423724.4.peg.1292"/>
<evidence type="ECO:0000256" key="7">
    <source>
        <dbReference type="ARBA" id="ARBA00022705"/>
    </source>
</evidence>
<dbReference type="CDD" id="cd07431">
    <property type="entry name" value="PHP_PolIIIA"/>
    <property type="match status" value="1"/>
</dbReference>
<name>A0A0R1TST8_9LACO</name>
<dbReference type="EMBL" id="AZFT01000053">
    <property type="protein sequence ID" value="KRL83966.1"/>
    <property type="molecule type" value="Genomic_DNA"/>
</dbReference>
<dbReference type="Pfam" id="PF02811">
    <property type="entry name" value="PHP"/>
    <property type="match status" value="1"/>
</dbReference>
<protein>
    <recommendedName>
        <fullName evidence="4">DNA polymerase III subunit alpha</fullName>
        <ecNumber evidence="3">2.7.7.7</ecNumber>
    </recommendedName>
</protein>
<evidence type="ECO:0000256" key="2">
    <source>
        <dbReference type="ARBA" id="ARBA00009496"/>
    </source>
</evidence>
<dbReference type="EC" id="2.7.7.7" evidence="3"/>
<comment type="subcellular location">
    <subcellularLocation>
        <location evidence="1">Cytoplasm</location>
    </subcellularLocation>
</comment>
<keyword evidence="5" id="KW-0808">Transferase</keyword>
<gene>
    <name evidence="13" type="ORF">FC32_GL001236</name>
</gene>
<keyword evidence="6" id="KW-0548">Nucleotidyltransferase</keyword>
<organism evidence="13 14">
    <name type="scientific">Ligilactobacillus apodemi DSM 16634 = JCM 16172</name>
    <dbReference type="NCBI Taxonomy" id="1423724"/>
    <lineage>
        <taxon>Bacteria</taxon>
        <taxon>Bacillati</taxon>
        <taxon>Bacillota</taxon>
        <taxon>Bacilli</taxon>
        <taxon>Lactobacillales</taxon>
        <taxon>Lactobacillaceae</taxon>
        <taxon>Ligilactobacillus</taxon>
    </lineage>
</organism>
<dbReference type="Pfam" id="PF01336">
    <property type="entry name" value="tRNA_anti-codon"/>
    <property type="match status" value="1"/>
</dbReference>
<dbReference type="InterPro" id="IPR029460">
    <property type="entry name" value="DNAPol_HHH"/>
</dbReference>
<dbReference type="InterPro" id="IPR004013">
    <property type="entry name" value="PHP_dom"/>
</dbReference>
<dbReference type="eggNOG" id="COG0587">
    <property type="taxonomic scope" value="Bacteria"/>
</dbReference>
<dbReference type="CDD" id="cd04485">
    <property type="entry name" value="DnaE_OBF"/>
    <property type="match status" value="1"/>
</dbReference>
<proteinExistence type="inferred from homology"/>
<dbReference type="RefSeq" id="WP_025087674.1">
    <property type="nucleotide sequence ID" value="NZ_AZFT01000053.1"/>
</dbReference>
<dbReference type="InterPro" id="IPR011708">
    <property type="entry name" value="DNA_pol3_alpha_NTPase_dom"/>
</dbReference>
<dbReference type="InterPro" id="IPR041931">
    <property type="entry name" value="DNA_pol3_alpha_thumb_dom"/>
</dbReference>
<evidence type="ECO:0000256" key="8">
    <source>
        <dbReference type="ARBA" id="ARBA00022932"/>
    </source>
</evidence>
<dbReference type="Pfam" id="PF07733">
    <property type="entry name" value="DNA_pol3_alpha"/>
    <property type="match status" value="1"/>
</dbReference>
<dbReference type="STRING" id="1423724.FC32_GL001236"/>
<dbReference type="InterPro" id="IPR003141">
    <property type="entry name" value="Pol/His_phosphatase_N"/>
</dbReference>
<dbReference type="NCBIfam" id="TIGR00594">
    <property type="entry name" value="polc"/>
    <property type="match status" value="1"/>
</dbReference>
<dbReference type="SUPFAM" id="SSF89550">
    <property type="entry name" value="PHP domain-like"/>
    <property type="match status" value="2"/>
</dbReference>
<dbReference type="InterPro" id="IPR016195">
    <property type="entry name" value="Pol/histidinol_Pase-like"/>
</dbReference>
<dbReference type="NCBIfam" id="NF004226">
    <property type="entry name" value="PRK05673.1"/>
    <property type="match status" value="1"/>
</dbReference>
<evidence type="ECO:0000256" key="4">
    <source>
        <dbReference type="ARBA" id="ARBA00019114"/>
    </source>
</evidence>
<evidence type="ECO:0000256" key="1">
    <source>
        <dbReference type="ARBA" id="ARBA00004496"/>
    </source>
</evidence>
<dbReference type="InterPro" id="IPR004805">
    <property type="entry name" value="DnaE2/DnaE/PolC"/>
</dbReference>
<comment type="caution">
    <text evidence="13">The sequence shown here is derived from an EMBL/GenBank/DDBJ whole genome shotgun (WGS) entry which is preliminary data.</text>
</comment>
<evidence type="ECO:0000256" key="10">
    <source>
        <dbReference type="ARBA" id="ARBA00026073"/>
    </source>
</evidence>
<dbReference type="GO" id="GO:0005737">
    <property type="term" value="C:cytoplasm"/>
    <property type="evidence" value="ECO:0007669"/>
    <property type="project" value="UniProtKB-SubCell"/>
</dbReference>
<evidence type="ECO:0000256" key="5">
    <source>
        <dbReference type="ARBA" id="ARBA00022679"/>
    </source>
</evidence>
<evidence type="ECO:0000256" key="11">
    <source>
        <dbReference type="ARBA" id="ARBA00049244"/>
    </source>
</evidence>
<dbReference type="Gene3D" id="1.10.10.1600">
    <property type="entry name" value="Bacterial DNA polymerase III alpha subunit, thumb domain"/>
    <property type="match status" value="1"/>
</dbReference>
<evidence type="ECO:0000256" key="6">
    <source>
        <dbReference type="ARBA" id="ARBA00022695"/>
    </source>
</evidence>
<dbReference type="GO" id="GO:0006260">
    <property type="term" value="P:DNA replication"/>
    <property type="evidence" value="ECO:0007669"/>
    <property type="project" value="UniProtKB-KW"/>
</dbReference>
<dbReference type="InterPro" id="IPR040982">
    <property type="entry name" value="DNA_pol3_finger"/>
</dbReference>
<dbReference type="Gene3D" id="1.10.150.870">
    <property type="match status" value="1"/>
</dbReference>
<keyword evidence="8" id="KW-0239">DNA-directed DNA polymerase</keyword>
<dbReference type="Proteomes" id="UP000051324">
    <property type="component" value="Unassembled WGS sequence"/>
</dbReference>
<dbReference type="PANTHER" id="PTHR32294">
    <property type="entry name" value="DNA POLYMERASE III SUBUNIT ALPHA"/>
    <property type="match status" value="1"/>
</dbReference>
<dbReference type="GO" id="GO:0008408">
    <property type="term" value="F:3'-5' exonuclease activity"/>
    <property type="evidence" value="ECO:0007669"/>
    <property type="project" value="InterPro"/>
</dbReference>
<reference evidence="13 14" key="1">
    <citation type="journal article" date="2015" name="Genome Announc.">
        <title>Expanding the biotechnology potential of lactobacilli through comparative genomics of 213 strains and associated genera.</title>
        <authorList>
            <person name="Sun Z."/>
            <person name="Harris H.M."/>
            <person name="McCann A."/>
            <person name="Guo C."/>
            <person name="Argimon S."/>
            <person name="Zhang W."/>
            <person name="Yang X."/>
            <person name="Jeffery I.B."/>
            <person name="Cooney J.C."/>
            <person name="Kagawa T.F."/>
            <person name="Liu W."/>
            <person name="Song Y."/>
            <person name="Salvetti E."/>
            <person name="Wrobel A."/>
            <person name="Rasinkangas P."/>
            <person name="Parkhill J."/>
            <person name="Rea M.C."/>
            <person name="O'Sullivan O."/>
            <person name="Ritari J."/>
            <person name="Douillard F.P."/>
            <person name="Paul Ross R."/>
            <person name="Yang R."/>
            <person name="Briner A.E."/>
            <person name="Felis G.E."/>
            <person name="de Vos W.M."/>
            <person name="Barrangou R."/>
            <person name="Klaenhammer T.R."/>
            <person name="Caufield P.W."/>
            <person name="Cui Y."/>
            <person name="Zhang H."/>
            <person name="O'Toole P.W."/>
        </authorList>
    </citation>
    <scope>NUCLEOTIDE SEQUENCE [LARGE SCALE GENOMIC DNA]</scope>
    <source>
        <strain evidence="13 14">DSM 16634</strain>
    </source>
</reference>
<evidence type="ECO:0000313" key="14">
    <source>
        <dbReference type="Proteomes" id="UP000051324"/>
    </source>
</evidence>
<keyword evidence="14" id="KW-1185">Reference proteome</keyword>
<evidence type="ECO:0000313" key="13">
    <source>
        <dbReference type="EMBL" id="KRL83966.1"/>
    </source>
</evidence>
<comment type="similarity">
    <text evidence="2">Belongs to the DNA polymerase type-C family. DnaE subfamily.</text>
</comment>
<dbReference type="AlphaFoldDB" id="A0A0R1TST8"/>
<accession>A0A0R1TST8</accession>
<comment type="function">
    <text evidence="9">DNA polymerase III is a complex, multichain enzyme responsible for most of the replicative synthesis in bacteria. This DNA polymerase also exhibits 3' to 5' exonuclease activity. The alpha chain is the DNA polymerase.</text>
</comment>
<dbReference type="InterPro" id="IPR004365">
    <property type="entry name" value="NA-bd_OB_tRNA"/>
</dbReference>
<evidence type="ECO:0000256" key="3">
    <source>
        <dbReference type="ARBA" id="ARBA00012417"/>
    </source>
</evidence>